<dbReference type="SUPFAM" id="SSF49899">
    <property type="entry name" value="Concanavalin A-like lectins/glucanases"/>
    <property type="match status" value="2"/>
</dbReference>
<dbReference type="RefSeq" id="XP_018586994.2">
    <property type="nucleotide sequence ID" value="XM_018731478.2"/>
</dbReference>
<dbReference type="KEGG" id="sfm:108921775"/>
<accession>A0A8C9SM93</accession>
<dbReference type="InterPro" id="IPR044156">
    <property type="entry name" value="Galectin-like"/>
</dbReference>
<dbReference type="Pfam" id="PF00337">
    <property type="entry name" value="Gal-bind_lectin"/>
    <property type="match status" value="2"/>
</dbReference>
<reference evidence="5 6" key="1">
    <citation type="submission" date="2019-04" db="EMBL/GenBank/DDBJ databases">
        <authorList>
            <consortium name="Wellcome Sanger Institute Data Sharing"/>
        </authorList>
    </citation>
    <scope>NUCLEOTIDE SEQUENCE [LARGE SCALE GENOMIC DNA]</scope>
</reference>
<dbReference type="GO" id="GO:0030246">
    <property type="term" value="F:carbohydrate binding"/>
    <property type="evidence" value="ECO:0007669"/>
    <property type="project" value="UniProtKB-UniRule"/>
</dbReference>
<evidence type="ECO:0000313" key="5">
    <source>
        <dbReference type="Ensembl" id="ENSSFOP00015034082.2"/>
    </source>
</evidence>
<evidence type="ECO:0000256" key="1">
    <source>
        <dbReference type="ARBA" id="ARBA00022734"/>
    </source>
</evidence>
<keyword evidence="6" id="KW-1185">Reference proteome</keyword>
<dbReference type="GO" id="GO:2000562">
    <property type="term" value="P:negative regulation of CD4-positive, alpha-beta T cell proliferation"/>
    <property type="evidence" value="ECO:0007669"/>
    <property type="project" value="TreeGrafter"/>
</dbReference>
<dbReference type="Gene3D" id="2.60.120.200">
    <property type="match status" value="2"/>
</dbReference>
<feature type="domain" description="Galectin" evidence="4">
    <location>
        <begin position="16"/>
        <end position="148"/>
    </location>
</feature>
<reference evidence="5" key="3">
    <citation type="submission" date="2025-09" db="UniProtKB">
        <authorList>
            <consortium name="Ensembl"/>
        </authorList>
    </citation>
    <scope>IDENTIFICATION</scope>
</reference>
<dbReference type="Proteomes" id="UP000694397">
    <property type="component" value="Chromosome 25"/>
</dbReference>
<proteinExistence type="predicted"/>
<dbReference type="SMART" id="SM00276">
    <property type="entry name" value="GLECT"/>
    <property type="match status" value="2"/>
</dbReference>
<dbReference type="Ensembl" id="ENSSFOT00015034460.2">
    <property type="protein sequence ID" value="ENSSFOP00015034082.2"/>
    <property type="gene ID" value="ENSSFOG00015021729.2"/>
</dbReference>
<dbReference type="PANTHER" id="PTHR11346">
    <property type="entry name" value="GALECTIN"/>
    <property type="match status" value="1"/>
</dbReference>
<dbReference type="FunFam" id="2.60.120.200:FF:000023">
    <property type="entry name" value="Galectin"/>
    <property type="match status" value="1"/>
</dbReference>
<name>A0A8C9SM93_SCLFO</name>
<dbReference type="SMART" id="SM00908">
    <property type="entry name" value="Gal-bind_lectin"/>
    <property type="match status" value="2"/>
</dbReference>
<dbReference type="FunFam" id="2.60.120.200:FF:000078">
    <property type="entry name" value="Galectin"/>
    <property type="match status" value="1"/>
</dbReference>
<dbReference type="GO" id="GO:0010628">
    <property type="term" value="P:positive regulation of gene expression"/>
    <property type="evidence" value="ECO:0007669"/>
    <property type="project" value="TreeGrafter"/>
</dbReference>
<evidence type="ECO:0000259" key="4">
    <source>
        <dbReference type="PROSITE" id="PS51304"/>
    </source>
</evidence>
<dbReference type="OrthoDB" id="6251307at2759"/>
<dbReference type="CDD" id="cd00070">
    <property type="entry name" value="GLECT"/>
    <property type="match status" value="2"/>
</dbReference>
<dbReference type="GO" id="GO:0032689">
    <property type="term" value="P:negative regulation of type II interferon production"/>
    <property type="evidence" value="ECO:0007669"/>
    <property type="project" value="TreeGrafter"/>
</dbReference>
<protein>
    <recommendedName>
        <fullName evidence="3">Galectin</fullName>
    </recommendedName>
</protein>
<dbReference type="GO" id="GO:0016936">
    <property type="term" value="F:galactoside binding"/>
    <property type="evidence" value="ECO:0007669"/>
    <property type="project" value="TreeGrafter"/>
</dbReference>
<dbReference type="InterPro" id="IPR013320">
    <property type="entry name" value="ConA-like_dom_sf"/>
</dbReference>
<dbReference type="GO" id="GO:0005634">
    <property type="term" value="C:nucleus"/>
    <property type="evidence" value="ECO:0007669"/>
    <property type="project" value="TreeGrafter"/>
</dbReference>
<dbReference type="InterPro" id="IPR001079">
    <property type="entry name" value="Galectin_CRD"/>
</dbReference>
<dbReference type="PROSITE" id="PS51304">
    <property type="entry name" value="GALECTIN"/>
    <property type="match status" value="2"/>
</dbReference>
<dbReference type="GO" id="GO:0005829">
    <property type="term" value="C:cytosol"/>
    <property type="evidence" value="ECO:0007669"/>
    <property type="project" value="TreeGrafter"/>
</dbReference>
<gene>
    <name evidence="5" type="primary">LOC108921775</name>
</gene>
<sequence length="315" mass="34921">MAFFSQQPYFNPKTPFKGCIQGGLQEGKTITVKGRVLPGAARFHVNLQCGSKQQADVALHFNPRFDRLPGYVVLNTYHQGSWGTEERKYEAPAPRGSSFILNIMVNRDSYSIVVNGMHFQEYKHRLPVSSVDTICVEGGVELHSIEFQNPTYGVAAPQVKHMAFGHFAAPVFNMPPPAYTPGPAYVVPYKCVLPGGMYHGRSITVQGVVSLGADRFAINLRFNHGIAFHFNPRFKEGTVVCNTQLKEKWGPEERSSGPPFGIGQPFTVIITCDISSYRVSVNGIQMFTYQHRYTALSEIDILEVTGDVSLTNVVV</sequence>
<keyword evidence="1 3" id="KW-0430">Lectin</keyword>
<dbReference type="GeneTree" id="ENSGT00940000162258"/>
<dbReference type="PANTHER" id="PTHR11346:SF80">
    <property type="entry name" value="GALECTIN-9C"/>
    <property type="match status" value="1"/>
</dbReference>
<evidence type="ECO:0000256" key="2">
    <source>
        <dbReference type="ARBA" id="ARBA00022737"/>
    </source>
</evidence>
<organism evidence="5 6">
    <name type="scientific">Scleropages formosus</name>
    <name type="common">Asian bonytongue</name>
    <name type="synonym">Osteoglossum formosum</name>
    <dbReference type="NCBI Taxonomy" id="113540"/>
    <lineage>
        <taxon>Eukaryota</taxon>
        <taxon>Metazoa</taxon>
        <taxon>Chordata</taxon>
        <taxon>Craniata</taxon>
        <taxon>Vertebrata</taxon>
        <taxon>Euteleostomi</taxon>
        <taxon>Actinopterygii</taxon>
        <taxon>Neopterygii</taxon>
        <taxon>Teleostei</taxon>
        <taxon>Osteoglossocephala</taxon>
        <taxon>Osteoglossomorpha</taxon>
        <taxon>Osteoglossiformes</taxon>
        <taxon>Osteoglossidae</taxon>
        <taxon>Scleropages</taxon>
    </lineage>
</organism>
<reference evidence="5" key="2">
    <citation type="submission" date="2025-08" db="UniProtKB">
        <authorList>
            <consortium name="Ensembl"/>
        </authorList>
    </citation>
    <scope>IDENTIFICATION</scope>
</reference>
<evidence type="ECO:0000256" key="3">
    <source>
        <dbReference type="RuleBase" id="RU102079"/>
    </source>
</evidence>
<evidence type="ECO:0000313" key="6">
    <source>
        <dbReference type="Proteomes" id="UP000694397"/>
    </source>
</evidence>
<dbReference type="AlphaFoldDB" id="A0A8C9SM93"/>
<feature type="domain" description="Galectin" evidence="4">
    <location>
        <begin position="189"/>
        <end position="315"/>
    </location>
</feature>
<keyword evidence="2" id="KW-0677">Repeat</keyword>
<dbReference type="GeneID" id="108921775"/>